<dbReference type="GO" id="GO:0071555">
    <property type="term" value="P:cell wall organization"/>
    <property type="evidence" value="ECO:0007669"/>
    <property type="project" value="UniProtKB-UniRule"/>
</dbReference>
<dbReference type="Proteomes" id="UP001144110">
    <property type="component" value="Unassembled WGS sequence"/>
</dbReference>
<accession>A0AAE3TG42</accession>
<reference evidence="9" key="1">
    <citation type="submission" date="2022-11" db="EMBL/GenBank/DDBJ databases">
        <title>Candidatus Alkanophaga archaea from heated hydrothermal vent sediment oxidize petroleum alkanes.</title>
        <authorList>
            <person name="Zehnle H."/>
            <person name="Laso-Perez R."/>
            <person name="Lipp J."/>
            <person name="Teske A."/>
            <person name="Wegener G."/>
        </authorList>
    </citation>
    <scope>NUCLEOTIDE SEQUENCE</scope>
    <source>
        <strain evidence="9">MCA70</strain>
    </source>
</reference>
<evidence type="ECO:0000256" key="2">
    <source>
        <dbReference type="ARBA" id="ARBA00005992"/>
    </source>
</evidence>
<feature type="domain" description="L,D-TPase catalytic" evidence="8">
    <location>
        <begin position="24"/>
        <end position="184"/>
    </location>
</feature>
<sequence length="288" mass="33883">MRKIWIILFLFVCILQFYSLKAETIIVIDKGRKILELKEGGKVIASYEVGLGLKSLLPKEKKGDFLTPEGLYQIVDIRTSEKYKYFLELNYPNLNDLALAYYKGLIKKEEFIKLVKVLEEFKIIENSLLGNKIGIHGGGAFKLEKKNEKVYKNYYWTKGCIALNNKDLIELLKYVRIGQKVYILNSQKKLYDILKKFVYPTKVKPLEIFEGGLYLKLDDYTYLNFQLSEYYQGLKKLVIKRWHRGALKEKIESDEAGNFPDVEKERYFKELIIKNLGNLFKPYKHLEI</sequence>
<name>A0AAE3TG42_9BACT</name>
<dbReference type="GO" id="GO:0009252">
    <property type="term" value="P:peptidoglycan biosynthetic process"/>
    <property type="evidence" value="ECO:0007669"/>
    <property type="project" value="UniProtKB-KW"/>
</dbReference>
<keyword evidence="5 7" id="KW-0573">Peptidoglycan synthesis</keyword>
<organism evidence="9 10">
    <name type="scientific">Candidatus Thermodesulfobacterium syntrophicum</name>
    <dbReference type="NCBI Taxonomy" id="3060442"/>
    <lineage>
        <taxon>Bacteria</taxon>
        <taxon>Pseudomonadati</taxon>
        <taxon>Thermodesulfobacteriota</taxon>
        <taxon>Thermodesulfobacteria</taxon>
        <taxon>Thermodesulfobacteriales</taxon>
        <taxon>Thermodesulfobacteriaceae</taxon>
        <taxon>Thermodesulfobacterium</taxon>
    </lineage>
</organism>
<dbReference type="GO" id="GO:0016740">
    <property type="term" value="F:transferase activity"/>
    <property type="evidence" value="ECO:0007669"/>
    <property type="project" value="UniProtKB-KW"/>
</dbReference>
<evidence type="ECO:0000256" key="6">
    <source>
        <dbReference type="ARBA" id="ARBA00023316"/>
    </source>
</evidence>
<dbReference type="GO" id="GO:0004180">
    <property type="term" value="F:carboxypeptidase activity"/>
    <property type="evidence" value="ECO:0007669"/>
    <property type="project" value="UniProtKB-ARBA"/>
</dbReference>
<dbReference type="SUPFAM" id="SSF141523">
    <property type="entry name" value="L,D-transpeptidase catalytic domain-like"/>
    <property type="match status" value="1"/>
</dbReference>
<dbReference type="CDD" id="cd16913">
    <property type="entry name" value="YkuD_like"/>
    <property type="match status" value="1"/>
</dbReference>
<evidence type="ECO:0000256" key="1">
    <source>
        <dbReference type="ARBA" id="ARBA00004752"/>
    </source>
</evidence>
<feature type="active site" description="Proton donor/acceptor" evidence="7">
    <location>
        <position position="136"/>
    </location>
</feature>
<dbReference type="EMBL" id="JAPHEG010000006">
    <property type="protein sequence ID" value="MDF2954089.1"/>
    <property type="molecule type" value="Genomic_DNA"/>
</dbReference>
<evidence type="ECO:0000256" key="7">
    <source>
        <dbReference type="PROSITE-ProRule" id="PRU01373"/>
    </source>
</evidence>
<comment type="caution">
    <text evidence="9">The sequence shown here is derived from an EMBL/GenBank/DDBJ whole genome shotgun (WGS) entry which is preliminary data.</text>
</comment>
<dbReference type="Pfam" id="PF03734">
    <property type="entry name" value="YkuD"/>
    <property type="match status" value="1"/>
</dbReference>
<dbReference type="PROSITE" id="PS52029">
    <property type="entry name" value="LD_TPASE"/>
    <property type="match status" value="1"/>
</dbReference>
<keyword evidence="6 7" id="KW-0961">Cell wall biogenesis/degradation</keyword>
<comment type="pathway">
    <text evidence="1 7">Cell wall biogenesis; peptidoglycan biosynthesis.</text>
</comment>
<dbReference type="GO" id="GO:0008360">
    <property type="term" value="P:regulation of cell shape"/>
    <property type="evidence" value="ECO:0007669"/>
    <property type="project" value="UniProtKB-UniRule"/>
</dbReference>
<dbReference type="PANTHER" id="PTHR36699:SF1">
    <property type="entry name" value="L,D-TRANSPEPTIDASE YAFK-RELATED"/>
    <property type="match status" value="1"/>
</dbReference>
<evidence type="ECO:0000256" key="5">
    <source>
        <dbReference type="ARBA" id="ARBA00022984"/>
    </source>
</evidence>
<protein>
    <submittedName>
        <fullName evidence="9">Murein L</fullName>
    </submittedName>
</protein>
<evidence type="ECO:0000313" key="10">
    <source>
        <dbReference type="Proteomes" id="UP001144110"/>
    </source>
</evidence>
<dbReference type="AlphaFoldDB" id="A0AAE3TG42"/>
<dbReference type="InterPro" id="IPR038063">
    <property type="entry name" value="Transpep_catalytic_dom"/>
</dbReference>
<evidence type="ECO:0000256" key="3">
    <source>
        <dbReference type="ARBA" id="ARBA00022679"/>
    </source>
</evidence>
<dbReference type="InterPro" id="IPR005490">
    <property type="entry name" value="LD_TPept_cat_dom"/>
</dbReference>
<evidence type="ECO:0000259" key="8">
    <source>
        <dbReference type="PROSITE" id="PS52029"/>
    </source>
</evidence>
<proteinExistence type="inferred from homology"/>
<feature type="active site" description="Nucleophile" evidence="7">
    <location>
        <position position="160"/>
    </location>
</feature>
<evidence type="ECO:0000313" key="9">
    <source>
        <dbReference type="EMBL" id="MDF2954089.1"/>
    </source>
</evidence>
<dbReference type="PANTHER" id="PTHR36699">
    <property type="entry name" value="LD-TRANSPEPTIDASE"/>
    <property type="match status" value="1"/>
</dbReference>
<dbReference type="Gene3D" id="2.40.440.10">
    <property type="entry name" value="L,D-transpeptidase catalytic domain-like"/>
    <property type="match status" value="1"/>
</dbReference>
<gene>
    <name evidence="9" type="ORF">OD816_001334</name>
</gene>
<comment type="similarity">
    <text evidence="2">Belongs to the YkuD family.</text>
</comment>
<keyword evidence="4 7" id="KW-0133">Cell shape</keyword>
<keyword evidence="3" id="KW-0808">Transferase</keyword>
<evidence type="ECO:0000256" key="4">
    <source>
        <dbReference type="ARBA" id="ARBA00022960"/>
    </source>
</evidence>